<dbReference type="AlphaFoldDB" id="A0AAE0SC94"/>
<accession>A0AAE0SC94</accession>
<dbReference type="EMBL" id="JAEAOA010000631">
    <property type="protein sequence ID" value="KAK3589400.1"/>
    <property type="molecule type" value="Genomic_DNA"/>
</dbReference>
<name>A0AAE0SC94_9BIVA</name>
<reference evidence="1" key="3">
    <citation type="submission" date="2023-05" db="EMBL/GenBank/DDBJ databases">
        <authorList>
            <person name="Smith C.H."/>
        </authorList>
    </citation>
    <scope>NUCLEOTIDE SEQUENCE</scope>
    <source>
        <strain evidence="1">CHS0354</strain>
        <tissue evidence="1">Mantle</tissue>
    </source>
</reference>
<keyword evidence="2" id="KW-1185">Reference proteome</keyword>
<evidence type="ECO:0000313" key="2">
    <source>
        <dbReference type="Proteomes" id="UP001195483"/>
    </source>
</evidence>
<evidence type="ECO:0000313" key="1">
    <source>
        <dbReference type="EMBL" id="KAK3589400.1"/>
    </source>
</evidence>
<dbReference type="Proteomes" id="UP001195483">
    <property type="component" value="Unassembled WGS sequence"/>
</dbReference>
<reference evidence="1" key="2">
    <citation type="journal article" date="2021" name="Genome Biol. Evol.">
        <title>Developing a high-quality reference genome for a parasitic bivalve with doubly uniparental inheritance (Bivalvia: Unionida).</title>
        <authorList>
            <person name="Smith C.H."/>
        </authorList>
    </citation>
    <scope>NUCLEOTIDE SEQUENCE</scope>
    <source>
        <strain evidence="1">CHS0354</strain>
        <tissue evidence="1">Mantle</tissue>
    </source>
</reference>
<comment type="caution">
    <text evidence="1">The sequence shown here is derived from an EMBL/GenBank/DDBJ whole genome shotgun (WGS) entry which is preliminary data.</text>
</comment>
<reference evidence="1" key="1">
    <citation type="journal article" date="2021" name="Genome Biol. Evol.">
        <title>A High-Quality Reference Genome for a Parasitic Bivalve with Doubly Uniparental Inheritance (Bivalvia: Unionida).</title>
        <authorList>
            <person name="Smith C.H."/>
        </authorList>
    </citation>
    <scope>NUCLEOTIDE SEQUENCE</scope>
    <source>
        <strain evidence="1">CHS0354</strain>
    </source>
</reference>
<protein>
    <submittedName>
        <fullName evidence="1">Uncharacterized protein</fullName>
    </submittedName>
</protein>
<sequence>MLSWRAKSDPGLRIGRVVPEYANSTVYLSYVVSRGGGGHCGWLVVDTDLEDDWIPVYELDCPLGLDDGNGGINIFDTKSPLYNMQQAMYLFLIGLVPEVADAYVVREEWMRGQGNKLGGNSVNSTLMAPLRRSYVYRCRRSFAVDQEVAFILVNGSVCRQNGIVGFKDGTRKLGWTVNRQMSGFLAVVNTWSFATLWKMKNEDLDIGRPAFRSCPIHGR</sequence>
<organism evidence="1 2">
    <name type="scientific">Potamilus streckersoni</name>
    <dbReference type="NCBI Taxonomy" id="2493646"/>
    <lineage>
        <taxon>Eukaryota</taxon>
        <taxon>Metazoa</taxon>
        <taxon>Spiralia</taxon>
        <taxon>Lophotrochozoa</taxon>
        <taxon>Mollusca</taxon>
        <taxon>Bivalvia</taxon>
        <taxon>Autobranchia</taxon>
        <taxon>Heteroconchia</taxon>
        <taxon>Palaeoheterodonta</taxon>
        <taxon>Unionida</taxon>
        <taxon>Unionoidea</taxon>
        <taxon>Unionidae</taxon>
        <taxon>Ambleminae</taxon>
        <taxon>Lampsilini</taxon>
        <taxon>Potamilus</taxon>
    </lineage>
</organism>
<proteinExistence type="predicted"/>
<gene>
    <name evidence="1" type="ORF">CHS0354_010057</name>
</gene>